<evidence type="ECO:0000313" key="3">
    <source>
        <dbReference type="EMBL" id="KAE8250991.1"/>
    </source>
</evidence>
<evidence type="ECO:0000313" key="4">
    <source>
        <dbReference type="Proteomes" id="UP000077521"/>
    </source>
</evidence>
<sequence>MTEFPLSSTTAADDAHFEASSSSSPSQLPHPSSNPTLSYWLTTSSPPSSRYGVYSGPEIEDNLTVSVAIIGSGITGVSLAYHLLQHPQLATSSINSIAVFEAREFCSGATGRNGGHLTPVSALAYSDLASNPAHLSRHIDATDSTLTETSPQNRTDDVIRRILTLEQRTASDLITLVQEATLQEQRATDGEKDEGWEDVQLANKKNWHVCFSAAEEAAFEASLEAATQAGLSDFVKLIRKVSKEECDQALNRPVEVQCAYEIPGSTLHPRRLVALLWRLAFRRSSACSKDGQVSLKMYTHTPIERISYPHSASPSSTSTLHTVQGQKIQARFVIHATNAYVSHLAPQLAGPKHGIVPTRAQCIAALPTATQTWEMGISLHSGYEYLHQRPLASPSSHPSAPAREVKNAAPPPPPLIFGGGRYLSDTMEYGISNDGSVHPTISHFLRSYLPSTFPETFSSSSSSTSAVPLLTPVSHEWTGIIGMSRSKDPLVGPLPSPSSSSSQDGAGTSRVKQHYVSAGYSGHGMTRAFACAQIIADMVLADERGQLGNWTVPDWFPACYLTMLPSAPV</sequence>
<evidence type="ECO:0000256" key="1">
    <source>
        <dbReference type="SAM" id="MobiDB-lite"/>
    </source>
</evidence>
<feature type="compositionally biased region" description="Low complexity" evidence="1">
    <location>
        <begin position="20"/>
        <end position="35"/>
    </location>
</feature>
<reference evidence="3" key="1">
    <citation type="submission" date="2016-04" db="EMBL/GenBank/DDBJ databases">
        <authorList>
            <person name="Nguyen H.D."/>
            <person name="Samba Siva P."/>
            <person name="Cullis J."/>
            <person name="Levesque C.A."/>
            <person name="Hambleton S."/>
        </authorList>
    </citation>
    <scope>NUCLEOTIDE SEQUENCE</scope>
    <source>
        <strain evidence="3">DAOMC 236416</strain>
    </source>
</reference>
<evidence type="ECO:0000259" key="2">
    <source>
        <dbReference type="Pfam" id="PF01266"/>
    </source>
</evidence>
<reference evidence="3" key="2">
    <citation type="journal article" date="2019" name="IMA Fungus">
        <title>Genome sequencing and comparison of five Tilletia species to identify candidate genes for the detection of regulated species infecting wheat.</title>
        <authorList>
            <person name="Nguyen H.D.T."/>
            <person name="Sultana T."/>
            <person name="Kesanakurti P."/>
            <person name="Hambleton S."/>
        </authorList>
    </citation>
    <scope>NUCLEOTIDE SEQUENCE</scope>
    <source>
        <strain evidence="3">DAOMC 236416</strain>
    </source>
</reference>
<dbReference type="InterPro" id="IPR036188">
    <property type="entry name" value="FAD/NAD-bd_sf"/>
</dbReference>
<dbReference type="GO" id="GO:0005737">
    <property type="term" value="C:cytoplasm"/>
    <property type="evidence" value="ECO:0007669"/>
    <property type="project" value="TreeGrafter"/>
</dbReference>
<gene>
    <name evidence="3" type="ORF">A4X13_0g4210</name>
</gene>
<feature type="region of interest" description="Disordered" evidence="1">
    <location>
        <begin position="1"/>
        <end position="39"/>
    </location>
</feature>
<dbReference type="Gene3D" id="3.30.9.10">
    <property type="entry name" value="D-Amino Acid Oxidase, subunit A, domain 2"/>
    <property type="match status" value="2"/>
</dbReference>
<organism evidence="3 4">
    <name type="scientific">Tilletia indica</name>
    <dbReference type="NCBI Taxonomy" id="43049"/>
    <lineage>
        <taxon>Eukaryota</taxon>
        <taxon>Fungi</taxon>
        <taxon>Dikarya</taxon>
        <taxon>Basidiomycota</taxon>
        <taxon>Ustilaginomycotina</taxon>
        <taxon>Exobasidiomycetes</taxon>
        <taxon>Tilletiales</taxon>
        <taxon>Tilletiaceae</taxon>
        <taxon>Tilletia</taxon>
    </lineage>
</organism>
<dbReference type="PANTHER" id="PTHR13847:SF260">
    <property type="entry name" value="FAD DEPENDENT OXIDOREDUCTASE DOMAIN-CONTAINING PROTEIN"/>
    <property type="match status" value="1"/>
</dbReference>
<protein>
    <recommendedName>
        <fullName evidence="2">FAD dependent oxidoreductase domain-containing protein</fullName>
    </recommendedName>
</protein>
<dbReference type="Proteomes" id="UP000077521">
    <property type="component" value="Unassembled WGS sequence"/>
</dbReference>
<dbReference type="Pfam" id="PF01266">
    <property type="entry name" value="DAO"/>
    <property type="match status" value="1"/>
</dbReference>
<dbReference type="PANTHER" id="PTHR13847">
    <property type="entry name" value="SARCOSINE DEHYDROGENASE-RELATED"/>
    <property type="match status" value="1"/>
</dbReference>
<feature type="compositionally biased region" description="Polar residues" evidence="1">
    <location>
        <begin position="1"/>
        <end position="11"/>
    </location>
</feature>
<proteinExistence type="predicted"/>
<comment type="caution">
    <text evidence="3">The sequence shown here is derived from an EMBL/GenBank/DDBJ whole genome shotgun (WGS) entry which is preliminary data.</text>
</comment>
<feature type="region of interest" description="Disordered" evidence="1">
    <location>
        <begin position="488"/>
        <end position="508"/>
    </location>
</feature>
<accession>A0A177TP04</accession>
<dbReference type="Gene3D" id="3.50.50.60">
    <property type="entry name" value="FAD/NAD(P)-binding domain"/>
    <property type="match status" value="2"/>
</dbReference>
<keyword evidence="4" id="KW-1185">Reference proteome</keyword>
<feature type="compositionally biased region" description="Low complexity" evidence="1">
    <location>
        <begin position="390"/>
        <end position="402"/>
    </location>
</feature>
<feature type="domain" description="FAD dependent oxidoreductase" evidence="2">
    <location>
        <begin position="67"/>
        <end position="538"/>
    </location>
</feature>
<name>A0A177TP04_9BASI</name>
<dbReference type="AlphaFoldDB" id="A0A177TP04"/>
<feature type="region of interest" description="Disordered" evidence="1">
    <location>
        <begin position="390"/>
        <end position="413"/>
    </location>
</feature>
<dbReference type="InterPro" id="IPR006076">
    <property type="entry name" value="FAD-dep_OxRdtase"/>
</dbReference>
<dbReference type="SUPFAM" id="SSF51905">
    <property type="entry name" value="FAD/NAD(P)-binding domain"/>
    <property type="match status" value="1"/>
</dbReference>
<dbReference type="EMBL" id="LWDF02000268">
    <property type="protein sequence ID" value="KAE8250991.1"/>
    <property type="molecule type" value="Genomic_DNA"/>
</dbReference>